<accession>Q1YX77</accession>
<feature type="chain" id="PRO_5004197893" description="Outer membrane protein beta-barrel domain-containing protein" evidence="2">
    <location>
        <begin position="21"/>
        <end position="230"/>
    </location>
</feature>
<feature type="domain" description="Outer membrane protein beta-barrel" evidence="3">
    <location>
        <begin position="7"/>
        <end position="177"/>
    </location>
</feature>
<evidence type="ECO:0000313" key="5">
    <source>
        <dbReference type="Proteomes" id="UP000003789"/>
    </source>
</evidence>
<proteinExistence type="predicted"/>
<protein>
    <recommendedName>
        <fullName evidence="3">Outer membrane protein beta-barrel domain-containing protein</fullName>
    </recommendedName>
</protein>
<dbReference type="InterPro" id="IPR027385">
    <property type="entry name" value="Beta-barrel_OMP"/>
</dbReference>
<dbReference type="Proteomes" id="UP000003789">
    <property type="component" value="Unassembled WGS sequence"/>
</dbReference>
<evidence type="ECO:0000259" key="3">
    <source>
        <dbReference type="Pfam" id="PF13505"/>
    </source>
</evidence>
<reference evidence="4 5" key="1">
    <citation type="submission" date="2006-03" db="EMBL/GenBank/DDBJ databases">
        <authorList>
            <person name="Bartlett D.H."/>
            <person name="Valle G."/>
            <person name="Lauro F.M."/>
            <person name="Vezzi A."/>
            <person name="Simonato F."/>
            <person name="Eloe E."/>
            <person name="Vitulo N."/>
            <person name="Stratton T.K."/>
            <person name="D'angelo M."/>
            <person name="Ferriera S."/>
            <person name="Johnson J."/>
            <person name="Kravitz S."/>
            <person name="Beeson K."/>
            <person name="Sutton G."/>
            <person name="Rogers Y."/>
            <person name="Friedman R."/>
            <person name="Frazier M."/>
            <person name="Venter J.C."/>
        </authorList>
    </citation>
    <scope>NUCLEOTIDE SEQUENCE [LARGE SCALE GENOMIC DNA]</scope>
    <source>
        <strain evidence="4 5">3TCK</strain>
    </source>
</reference>
<organism evidence="4 5">
    <name type="scientific">Photobacterium profundum 3TCK</name>
    <dbReference type="NCBI Taxonomy" id="314280"/>
    <lineage>
        <taxon>Bacteria</taxon>
        <taxon>Pseudomonadati</taxon>
        <taxon>Pseudomonadota</taxon>
        <taxon>Gammaproteobacteria</taxon>
        <taxon>Vibrionales</taxon>
        <taxon>Vibrionaceae</taxon>
        <taxon>Photobacterium</taxon>
    </lineage>
</organism>
<keyword evidence="1 2" id="KW-0732">Signal</keyword>
<sequence>MKKTLLAVSLLSLCVAPAFAASETDNGTSIYLGYQQAKVKGETGGNKADITILGFDQRLDNNIVVGAYIGGSKLNKNINGNEWADPTPATNDMNIYSSYSKDEVRVVGFNVGYAYDINNDWTVTPKMGISRTEWTHTSGSLTDYANGNTSDRYAEGTTHKNALDLGVDAQYQKVKFGLLYSISDAEIGGSGADVVSISDGVGNNEGKVTTDREYKNKLERSVMLTVGYAF</sequence>
<feature type="signal peptide" evidence="2">
    <location>
        <begin position="1"/>
        <end position="20"/>
    </location>
</feature>
<evidence type="ECO:0000256" key="1">
    <source>
        <dbReference type="ARBA" id="ARBA00022729"/>
    </source>
</evidence>
<dbReference type="HOGENOM" id="CLU_1203921_0_0_6"/>
<dbReference type="EMBL" id="AAPH01000045">
    <property type="protein sequence ID" value="EAS40884.1"/>
    <property type="molecule type" value="Genomic_DNA"/>
</dbReference>
<name>Q1YX77_9GAMM</name>
<dbReference type="SUPFAM" id="SSF56935">
    <property type="entry name" value="Porins"/>
    <property type="match status" value="1"/>
</dbReference>
<dbReference type="Pfam" id="PF13505">
    <property type="entry name" value="OMP_b-brl"/>
    <property type="match status" value="1"/>
</dbReference>
<dbReference type="AlphaFoldDB" id="Q1YX77"/>
<evidence type="ECO:0000313" key="4">
    <source>
        <dbReference type="EMBL" id="EAS40884.1"/>
    </source>
</evidence>
<evidence type="ECO:0000256" key="2">
    <source>
        <dbReference type="SAM" id="SignalP"/>
    </source>
</evidence>
<gene>
    <name evidence="4" type="ORF">P3TCK_14439</name>
</gene>
<comment type="caution">
    <text evidence="4">The sequence shown here is derived from an EMBL/GenBank/DDBJ whole genome shotgun (WGS) entry which is preliminary data.</text>
</comment>
<dbReference type="RefSeq" id="WP_006230782.1">
    <property type="nucleotide sequence ID" value="NZ_CH724135.1"/>
</dbReference>